<evidence type="ECO:0000259" key="9">
    <source>
        <dbReference type="Pfam" id="PF04715"/>
    </source>
</evidence>
<dbReference type="UniPathway" id="UPA00035">
    <property type="reaction ID" value="UER00040"/>
</dbReference>
<evidence type="ECO:0000256" key="3">
    <source>
        <dbReference type="ARBA" id="ARBA00012266"/>
    </source>
</evidence>
<sequence length="505" mass="55582">MVYSLTPKPSLEEVSTLLSDPSKGNCVPIFITLPADLLTPVIAYLKISDGGKNSFLFESINGGENISRYSFIGADPFKVIRSGAEYDIKGDPLIELERALSSYKYISIPEIPTFTGGAIGMVTYDCIHHFEPKTARPLKSPFDIPESIFMFHDTLIIFDHLFQNIKLVSHVYIPPSAESSTSTVTSPEISAAYAEAVSKLEALRAKTITEHIPLPVQPPIIPNQTGTSNVGKAGYEAFVTKLKEHIVKGDIIQAVPSQRISRPTSLHPFNAYRQLRGLNPSPYMFYIDFGDLQLVGASPETLCKVEKRKVYNHAIAGTVKRGKTPEEDAALGEELLASTKDQAEHIMLVDLARNDVNRVCKPETVKVDDLMRLEKFSHVIHITSQISGTLREDKTRFDAFRSIFPAGTVSGAPKIKAIELVGGLEGERRGVYAGAVGRFDFDKDRLDTCIAIRTMTFKDGVAYLQAGGGIVHDSVENDEYIETINKLGANMNCIDLAEAYYTSLE</sequence>
<evidence type="ECO:0000256" key="4">
    <source>
        <dbReference type="ARBA" id="ARBA00022605"/>
    </source>
</evidence>
<evidence type="ECO:0000256" key="7">
    <source>
        <dbReference type="ARBA" id="ARBA00023239"/>
    </source>
</evidence>
<evidence type="ECO:0000259" key="8">
    <source>
        <dbReference type="Pfam" id="PF00425"/>
    </source>
</evidence>
<dbReference type="InterPro" id="IPR006805">
    <property type="entry name" value="Anth_synth_I_N"/>
</dbReference>
<dbReference type="Pfam" id="PF00425">
    <property type="entry name" value="Chorismate_bind"/>
    <property type="match status" value="1"/>
</dbReference>
<keyword evidence="6" id="KW-0057">Aromatic amino acid biosynthesis</keyword>
<dbReference type="PANTHER" id="PTHR11236">
    <property type="entry name" value="AMINOBENZOATE/ANTHRANILATE SYNTHASE"/>
    <property type="match status" value="1"/>
</dbReference>
<dbReference type="PANTHER" id="PTHR11236:SF9">
    <property type="entry name" value="ANTHRANILATE SYNTHASE COMPONENT 1"/>
    <property type="match status" value="1"/>
</dbReference>
<keyword evidence="4" id="KW-0028">Amino-acid biosynthesis</keyword>
<proteinExistence type="inferred from homology"/>
<evidence type="ECO:0000256" key="2">
    <source>
        <dbReference type="ARBA" id="ARBA00009562"/>
    </source>
</evidence>
<reference evidence="10" key="1">
    <citation type="submission" date="2014-08" db="EMBL/GenBank/DDBJ databases">
        <authorList>
            <person name="Sharma Rahul"/>
            <person name="Thines Marco"/>
        </authorList>
    </citation>
    <scope>NUCLEOTIDE SEQUENCE</scope>
</reference>
<dbReference type="InterPro" id="IPR019999">
    <property type="entry name" value="Anth_synth_I-like"/>
</dbReference>
<comment type="similarity">
    <text evidence="2">Belongs to the anthranilate synthase component I family.</text>
</comment>
<dbReference type="EC" id="4.1.3.27" evidence="3"/>
<dbReference type="Gene3D" id="3.60.120.10">
    <property type="entry name" value="Anthranilate synthase"/>
    <property type="match status" value="1"/>
</dbReference>
<dbReference type="InterPro" id="IPR005801">
    <property type="entry name" value="ADC_synthase"/>
</dbReference>
<feature type="domain" description="Anthranilate synthase component I N-terminal" evidence="9">
    <location>
        <begin position="36"/>
        <end position="165"/>
    </location>
</feature>
<dbReference type="GO" id="GO:0000162">
    <property type="term" value="P:L-tryptophan biosynthetic process"/>
    <property type="evidence" value="ECO:0007669"/>
    <property type="project" value="UniProtKB-UniPathway"/>
</dbReference>
<dbReference type="InterPro" id="IPR005256">
    <property type="entry name" value="Anth_synth_I_PabB"/>
</dbReference>
<dbReference type="SUPFAM" id="SSF56322">
    <property type="entry name" value="ADC synthase"/>
    <property type="match status" value="1"/>
</dbReference>
<accession>A0A0F7SWV7</accession>
<keyword evidence="5" id="KW-0822">Tryptophan biosynthesis</keyword>
<comment type="pathway">
    <text evidence="1">Amino-acid biosynthesis; L-tryptophan biosynthesis; L-tryptophan from chorismate: step 1/5.</text>
</comment>
<evidence type="ECO:0000256" key="6">
    <source>
        <dbReference type="ARBA" id="ARBA00023141"/>
    </source>
</evidence>
<evidence type="ECO:0000256" key="1">
    <source>
        <dbReference type="ARBA" id="ARBA00004873"/>
    </source>
</evidence>
<evidence type="ECO:0000256" key="5">
    <source>
        <dbReference type="ARBA" id="ARBA00022822"/>
    </source>
</evidence>
<dbReference type="InterPro" id="IPR015890">
    <property type="entry name" value="Chorismate_C"/>
</dbReference>
<dbReference type="EMBL" id="LN483166">
    <property type="protein sequence ID" value="CED84593.1"/>
    <property type="molecule type" value="Genomic_DNA"/>
</dbReference>
<dbReference type="Pfam" id="PF04715">
    <property type="entry name" value="Anth_synt_I_N"/>
    <property type="match status" value="1"/>
</dbReference>
<keyword evidence="7" id="KW-0456">Lyase</keyword>
<evidence type="ECO:0000313" key="10">
    <source>
        <dbReference type="EMBL" id="CED84593.1"/>
    </source>
</evidence>
<dbReference type="PRINTS" id="PR00095">
    <property type="entry name" value="ANTSNTHASEI"/>
</dbReference>
<dbReference type="NCBIfam" id="TIGR00564">
    <property type="entry name" value="trpE_most"/>
    <property type="match status" value="1"/>
</dbReference>
<name>A0A0F7SWV7_PHARH</name>
<dbReference type="AlphaFoldDB" id="A0A0F7SWV7"/>
<feature type="domain" description="Chorismate-utilising enzyme C-terminal" evidence="8">
    <location>
        <begin position="232"/>
        <end position="486"/>
    </location>
</feature>
<protein>
    <recommendedName>
        <fullName evidence="3">anthranilate synthase</fullName>
        <ecNumber evidence="3">4.1.3.27</ecNumber>
    </recommendedName>
</protein>
<dbReference type="GO" id="GO:0004049">
    <property type="term" value="F:anthranilate synthase activity"/>
    <property type="evidence" value="ECO:0007669"/>
    <property type="project" value="UniProtKB-EC"/>
</dbReference>
<organism evidence="10">
    <name type="scientific">Phaffia rhodozyma</name>
    <name type="common">Yeast</name>
    <name type="synonym">Xanthophyllomyces dendrorhous</name>
    <dbReference type="NCBI Taxonomy" id="264483"/>
    <lineage>
        <taxon>Eukaryota</taxon>
        <taxon>Fungi</taxon>
        <taxon>Dikarya</taxon>
        <taxon>Basidiomycota</taxon>
        <taxon>Agaricomycotina</taxon>
        <taxon>Tremellomycetes</taxon>
        <taxon>Cystofilobasidiales</taxon>
        <taxon>Mrakiaceae</taxon>
        <taxon>Phaffia</taxon>
    </lineage>
</organism>